<evidence type="ECO:0000313" key="2">
    <source>
        <dbReference type="EMBL" id="SHE84150.1"/>
    </source>
</evidence>
<proteinExistence type="predicted"/>
<evidence type="ECO:0000259" key="1">
    <source>
        <dbReference type="Pfam" id="PF13490"/>
    </source>
</evidence>
<dbReference type="Pfam" id="PF13490">
    <property type="entry name" value="zf-HC2"/>
    <property type="match status" value="1"/>
</dbReference>
<keyword evidence="2" id="KW-0479">Metal-binding</keyword>
<dbReference type="RefSeq" id="WP_072755746.1">
    <property type="nucleotide sequence ID" value="NZ_FQUK01000017.1"/>
</dbReference>
<keyword evidence="2" id="KW-0863">Zinc-finger</keyword>
<keyword evidence="3" id="KW-1185">Reference proteome</keyword>
<keyword evidence="2" id="KW-0862">Zinc</keyword>
<reference evidence="3" key="1">
    <citation type="submission" date="2016-11" db="EMBL/GenBank/DDBJ databases">
        <authorList>
            <person name="Varghese N."/>
            <person name="Submissions S."/>
        </authorList>
    </citation>
    <scope>NUCLEOTIDE SEQUENCE [LARGE SCALE GENOMIC DNA]</scope>
    <source>
        <strain evidence="3">DSM 14834</strain>
    </source>
</reference>
<feature type="domain" description="Putative zinc-finger" evidence="1">
    <location>
        <begin position="4"/>
        <end position="38"/>
    </location>
</feature>
<dbReference type="STRING" id="213588.SAMN02745204_01241"/>
<dbReference type="EMBL" id="FQUK01000017">
    <property type="protein sequence ID" value="SHE84150.1"/>
    <property type="molecule type" value="Genomic_DNA"/>
</dbReference>
<dbReference type="OrthoDB" id="8374021at2"/>
<dbReference type="AlphaFoldDB" id="A0A1M4WSH1"/>
<organism evidence="2 3">
    <name type="scientific">Thermomonas hydrothermalis</name>
    <dbReference type="NCBI Taxonomy" id="213588"/>
    <lineage>
        <taxon>Bacteria</taxon>
        <taxon>Pseudomonadati</taxon>
        <taxon>Pseudomonadota</taxon>
        <taxon>Gammaproteobacteria</taxon>
        <taxon>Lysobacterales</taxon>
        <taxon>Lysobacteraceae</taxon>
        <taxon>Thermomonas</taxon>
    </lineage>
</organism>
<dbReference type="GO" id="GO:0008270">
    <property type="term" value="F:zinc ion binding"/>
    <property type="evidence" value="ECO:0007669"/>
    <property type="project" value="UniProtKB-KW"/>
</dbReference>
<dbReference type="Proteomes" id="UP000242857">
    <property type="component" value="Unassembled WGS sequence"/>
</dbReference>
<evidence type="ECO:0000313" key="3">
    <source>
        <dbReference type="Proteomes" id="UP000242857"/>
    </source>
</evidence>
<name>A0A1M4WSH1_9GAMM</name>
<dbReference type="InterPro" id="IPR027383">
    <property type="entry name" value="Znf_put"/>
</dbReference>
<accession>A0A1M4WSH1</accession>
<sequence>MLNCEQATRLMSMAREQPLPLGDQIALRVHLMLCSGCRHFDQHLSVLRQIARRYVSGAAEENPPAPAGEDDPHA</sequence>
<gene>
    <name evidence="2" type="ORF">SAMN02745204_01241</name>
</gene>
<protein>
    <submittedName>
        <fullName evidence="2">Putative zinc-finger</fullName>
    </submittedName>
</protein>